<dbReference type="RefSeq" id="WP_154737685.1">
    <property type="nucleotide sequence ID" value="NZ_WMBQ01000001.1"/>
</dbReference>
<evidence type="ECO:0000313" key="1">
    <source>
        <dbReference type="EMBL" id="MTD93116.1"/>
    </source>
</evidence>
<sequence length="65" mass="7681">MNRLRMSHAFNPMMGRWIAIVSDKHIANGDRETNVLAVEFLGSEEACYAWFERVQAERPWERLRS</sequence>
<proteinExistence type="predicted"/>
<protein>
    <recommendedName>
        <fullName evidence="3">Transposase</fullName>
    </recommendedName>
</protein>
<dbReference type="Proteomes" id="UP000440694">
    <property type="component" value="Unassembled WGS sequence"/>
</dbReference>
<dbReference type="AlphaFoldDB" id="A0A6I3KG21"/>
<accession>A0A6I3KG21</accession>
<organism evidence="1 2">
    <name type="scientific">Hyphomicrobium album</name>
    <dbReference type="NCBI Taxonomy" id="2665159"/>
    <lineage>
        <taxon>Bacteria</taxon>
        <taxon>Pseudomonadati</taxon>
        <taxon>Pseudomonadota</taxon>
        <taxon>Alphaproteobacteria</taxon>
        <taxon>Hyphomicrobiales</taxon>
        <taxon>Hyphomicrobiaceae</taxon>
        <taxon>Hyphomicrobium</taxon>
    </lineage>
</organism>
<evidence type="ECO:0008006" key="3">
    <source>
        <dbReference type="Google" id="ProtNLM"/>
    </source>
</evidence>
<gene>
    <name evidence="1" type="ORF">GIW81_02070</name>
</gene>
<dbReference type="EMBL" id="WMBQ01000001">
    <property type="protein sequence ID" value="MTD93116.1"/>
    <property type="molecule type" value="Genomic_DNA"/>
</dbReference>
<keyword evidence="2" id="KW-1185">Reference proteome</keyword>
<evidence type="ECO:0000313" key="2">
    <source>
        <dbReference type="Proteomes" id="UP000440694"/>
    </source>
</evidence>
<comment type="caution">
    <text evidence="1">The sequence shown here is derived from an EMBL/GenBank/DDBJ whole genome shotgun (WGS) entry which is preliminary data.</text>
</comment>
<reference evidence="1 2" key="1">
    <citation type="submission" date="2019-11" db="EMBL/GenBank/DDBJ databases">
        <title>Identification of a novel strain.</title>
        <authorList>
            <person name="Xu Q."/>
            <person name="Wang G."/>
        </authorList>
    </citation>
    <scope>NUCLEOTIDE SEQUENCE [LARGE SCALE GENOMIC DNA]</scope>
    <source>
        <strain evidence="2">xq</strain>
    </source>
</reference>
<name>A0A6I3KG21_9HYPH</name>